<evidence type="ECO:0000313" key="2">
    <source>
        <dbReference type="EMBL" id="KYP40299.1"/>
    </source>
</evidence>
<dbReference type="PANTHER" id="PTHR31286:SF99">
    <property type="entry name" value="DUF4283 DOMAIN-CONTAINING PROTEIN"/>
    <property type="match status" value="1"/>
</dbReference>
<reference evidence="2" key="1">
    <citation type="journal article" date="2012" name="Nat. Biotechnol.">
        <title>Draft genome sequence of pigeonpea (Cajanus cajan), an orphan legume crop of resource-poor farmers.</title>
        <authorList>
            <person name="Varshney R.K."/>
            <person name="Chen W."/>
            <person name="Li Y."/>
            <person name="Bharti A.K."/>
            <person name="Saxena R.K."/>
            <person name="Schlueter J.A."/>
            <person name="Donoghue M.T."/>
            <person name="Azam S."/>
            <person name="Fan G."/>
            <person name="Whaley A.M."/>
            <person name="Farmer A.D."/>
            <person name="Sheridan J."/>
            <person name="Iwata A."/>
            <person name="Tuteja R."/>
            <person name="Penmetsa R.V."/>
            <person name="Wu W."/>
            <person name="Upadhyaya H.D."/>
            <person name="Yang S.P."/>
            <person name="Shah T."/>
            <person name="Saxena K.B."/>
            <person name="Michael T."/>
            <person name="McCombie W.R."/>
            <person name="Yang B."/>
            <person name="Zhang G."/>
            <person name="Yang H."/>
            <person name="Wang J."/>
            <person name="Spillane C."/>
            <person name="Cook D.R."/>
            <person name="May G.D."/>
            <person name="Xu X."/>
            <person name="Jackson S.A."/>
        </authorList>
    </citation>
    <scope>NUCLEOTIDE SEQUENCE [LARGE SCALE GENOMIC DNA]</scope>
</reference>
<keyword evidence="3" id="KW-1185">Reference proteome</keyword>
<evidence type="ECO:0000259" key="1">
    <source>
        <dbReference type="Pfam" id="PF14111"/>
    </source>
</evidence>
<sequence length="128" mass="15200">WINSLVIHMLGKRVTNKMIENKVQCEWARFKVVQIINMSNDYFLVQFIVEEDYKHSFFEGPWMTTNHYIVVQRCRPFVMINEKQVGRITTWIHILGLPIKLYNDIFLWCGGSKLGSMLKIDNLTFIQS</sequence>
<dbReference type="EMBL" id="KQ483846">
    <property type="protein sequence ID" value="KYP40299.1"/>
    <property type="molecule type" value="Genomic_DNA"/>
</dbReference>
<dbReference type="Proteomes" id="UP000075243">
    <property type="component" value="Unassembled WGS sequence"/>
</dbReference>
<dbReference type="PANTHER" id="PTHR31286">
    <property type="entry name" value="GLYCINE-RICH CELL WALL STRUCTURAL PROTEIN 1.8-LIKE"/>
    <property type="match status" value="1"/>
</dbReference>
<dbReference type="Gramene" id="C.cajan_37726.t">
    <property type="protein sequence ID" value="C.cajan_37726.t.cds1"/>
    <property type="gene ID" value="C.cajan_37726"/>
</dbReference>
<dbReference type="InterPro" id="IPR040256">
    <property type="entry name" value="At4g02000-like"/>
</dbReference>
<gene>
    <name evidence="2" type="ORF">KK1_038371</name>
</gene>
<dbReference type="AlphaFoldDB" id="A0A151RCV9"/>
<accession>A0A151RCV9</accession>
<evidence type="ECO:0000313" key="3">
    <source>
        <dbReference type="Proteomes" id="UP000075243"/>
    </source>
</evidence>
<dbReference type="InterPro" id="IPR025558">
    <property type="entry name" value="DUF4283"/>
</dbReference>
<name>A0A151RCV9_CAJCA</name>
<feature type="domain" description="DUF4283" evidence="1">
    <location>
        <begin position="3"/>
        <end position="78"/>
    </location>
</feature>
<proteinExistence type="predicted"/>
<dbReference type="Pfam" id="PF14111">
    <property type="entry name" value="DUF4283"/>
    <property type="match status" value="1"/>
</dbReference>
<protein>
    <recommendedName>
        <fullName evidence="1">DUF4283 domain-containing protein</fullName>
    </recommendedName>
</protein>
<organism evidence="2 3">
    <name type="scientific">Cajanus cajan</name>
    <name type="common">Pigeon pea</name>
    <name type="synonym">Cajanus indicus</name>
    <dbReference type="NCBI Taxonomy" id="3821"/>
    <lineage>
        <taxon>Eukaryota</taxon>
        <taxon>Viridiplantae</taxon>
        <taxon>Streptophyta</taxon>
        <taxon>Embryophyta</taxon>
        <taxon>Tracheophyta</taxon>
        <taxon>Spermatophyta</taxon>
        <taxon>Magnoliopsida</taxon>
        <taxon>eudicotyledons</taxon>
        <taxon>Gunneridae</taxon>
        <taxon>Pentapetalae</taxon>
        <taxon>rosids</taxon>
        <taxon>fabids</taxon>
        <taxon>Fabales</taxon>
        <taxon>Fabaceae</taxon>
        <taxon>Papilionoideae</taxon>
        <taxon>50 kb inversion clade</taxon>
        <taxon>NPAAA clade</taxon>
        <taxon>indigoferoid/millettioid clade</taxon>
        <taxon>Phaseoleae</taxon>
        <taxon>Cajanus</taxon>
    </lineage>
</organism>
<feature type="non-terminal residue" evidence="2">
    <location>
        <position position="1"/>
    </location>
</feature>